<proteinExistence type="predicted"/>
<reference evidence="1" key="2">
    <citation type="journal article" date="2015" name="Fish Shellfish Immunol.">
        <title>Early steps in the European eel (Anguilla anguilla)-Vibrio vulnificus interaction in the gills: Role of the RtxA13 toxin.</title>
        <authorList>
            <person name="Callol A."/>
            <person name="Pajuelo D."/>
            <person name="Ebbesson L."/>
            <person name="Teles M."/>
            <person name="MacKenzie S."/>
            <person name="Amaro C."/>
        </authorList>
    </citation>
    <scope>NUCLEOTIDE SEQUENCE</scope>
</reference>
<organism evidence="1">
    <name type="scientific">Anguilla anguilla</name>
    <name type="common">European freshwater eel</name>
    <name type="synonym">Muraena anguilla</name>
    <dbReference type="NCBI Taxonomy" id="7936"/>
    <lineage>
        <taxon>Eukaryota</taxon>
        <taxon>Metazoa</taxon>
        <taxon>Chordata</taxon>
        <taxon>Craniata</taxon>
        <taxon>Vertebrata</taxon>
        <taxon>Euteleostomi</taxon>
        <taxon>Actinopterygii</taxon>
        <taxon>Neopterygii</taxon>
        <taxon>Teleostei</taxon>
        <taxon>Anguilliformes</taxon>
        <taxon>Anguillidae</taxon>
        <taxon>Anguilla</taxon>
    </lineage>
</organism>
<name>A0A0E9PGK4_ANGAN</name>
<dbReference type="EMBL" id="GBXM01104851">
    <property type="protein sequence ID" value="JAH03726.1"/>
    <property type="molecule type" value="Transcribed_RNA"/>
</dbReference>
<sequence>MAYLSLSSDFIKAKQTCNCTPCVSSI</sequence>
<accession>A0A0E9PGK4</accession>
<dbReference type="AlphaFoldDB" id="A0A0E9PGK4"/>
<reference evidence="1" key="1">
    <citation type="submission" date="2014-11" db="EMBL/GenBank/DDBJ databases">
        <authorList>
            <person name="Amaro Gonzalez C."/>
        </authorList>
    </citation>
    <scope>NUCLEOTIDE SEQUENCE</scope>
</reference>
<evidence type="ECO:0000313" key="1">
    <source>
        <dbReference type="EMBL" id="JAH03726.1"/>
    </source>
</evidence>
<protein>
    <submittedName>
        <fullName evidence="1">Uncharacterized protein</fullName>
    </submittedName>
</protein>